<dbReference type="GO" id="GO:0009307">
    <property type="term" value="P:DNA restriction-modification system"/>
    <property type="evidence" value="ECO:0007669"/>
    <property type="project" value="InterPro"/>
</dbReference>
<dbReference type="InterPro" id="IPR041409">
    <property type="entry name" value="RE_AspBHI_N"/>
</dbReference>
<evidence type="ECO:0000259" key="2">
    <source>
        <dbReference type="Pfam" id="PF18062"/>
    </source>
</evidence>
<dbReference type="InterPro" id="IPR007560">
    <property type="entry name" value="Restrct_endonuc_IV_Mrr"/>
</dbReference>
<accession>A0A076EYX1</accession>
<feature type="domain" description="Restriction endonuclease type IV Mrr" evidence="1">
    <location>
        <begin position="258"/>
        <end position="374"/>
    </location>
</feature>
<dbReference type="Pfam" id="PF18062">
    <property type="entry name" value="RE_AspBHI_N"/>
    <property type="match status" value="1"/>
</dbReference>
<keyword evidence="3" id="KW-0378">Hydrolase</keyword>
<dbReference type="InterPro" id="IPR011856">
    <property type="entry name" value="tRNA_endonuc-like_dom_sf"/>
</dbReference>
<protein>
    <submittedName>
        <fullName evidence="3">Restriction endonuclease</fullName>
    </submittedName>
</protein>
<evidence type="ECO:0000313" key="4">
    <source>
        <dbReference type="Proteomes" id="UP000028488"/>
    </source>
</evidence>
<gene>
    <name evidence="3" type="ORF">EP51_41015</name>
</gene>
<sequence>MPDADHTIPFDALSTADLHVDAVYLAGTRGNINDDPLQRLLPVGNMGGFRHAGSPWKQTVKLSALYTSGAESDWPDSLDPQTGMLTYYGDNRSPGHELHTTKRGGNLLLRDAFEAAHGSPADRLRVPPFLLFERAAPGRAVRFRGLLAPGSATLTSDDELAAIWRSKGGSRFQNYRARFTVLDTATISRAWINDLVQGADTTAGDCPEAWRDWVEGRAYKVLAAPSTTVVRKKSEQLPSDPAGIAMLRTIHHFFEGRPHAFEECAVAIWRLIAPATGRCDVTRPSRDGGRDAIGEYLLGPLADRVAVDFALEAKCYAPTTSVGVRDVSRLVSRLRHRNFGVFVTLSYFNDQVYNEVREDGHPIAMICGQDVVDILREHGYGDAKAVRAWLENQFTNGSAAVLV</sequence>
<geneLocation type="plasmid" evidence="3 4">
    <name>pPDG1</name>
</geneLocation>
<dbReference type="RefSeq" id="WP_128642718.1">
    <property type="nucleotide sequence ID" value="NZ_CP008948.1"/>
</dbReference>
<keyword evidence="3" id="KW-0255">Endonuclease</keyword>
<feature type="domain" description="Restriction endonuclease AspBHI N-terminal" evidence="2">
    <location>
        <begin position="30"/>
        <end position="217"/>
    </location>
</feature>
<dbReference type="Proteomes" id="UP000028488">
    <property type="component" value="Plasmid pPDG1"/>
</dbReference>
<keyword evidence="3" id="KW-0614">Plasmid</keyword>
<dbReference type="Pfam" id="PF04471">
    <property type="entry name" value="Mrr_cat"/>
    <property type="match status" value="1"/>
</dbReference>
<evidence type="ECO:0000259" key="1">
    <source>
        <dbReference type="Pfam" id="PF04471"/>
    </source>
</evidence>
<evidence type="ECO:0000313" key="3">
    <source>
        <dbReference type="EMBL" id="AII10618.1"/>
    </source>
</evidence>
<dbReference type="EMBL" id="CP008948">
    <property type="protein sequence ID" value="AII10618.1"/>
    <property type="molecule type" value="Genomic_DNA"/>
</dbReference>
<organism evidence="3 4">
    <name type="scientific">Rhodococcus opacus</name>
    <name type="common">Nocardia opaca</name>
    <dbReference type="NCBI Taxonomy" id="37919"/>
    <lineage>
        <taxon>Bacteria</taxon>
        <taxon>Bacillati</taxon>
        <taxon>Actinomycetota</taxon>
        <taxon>Actinomycetes</taxon>
        <taxon>Mycobacteriales</taxon>
        <taxon>Nocardiaceae</taxon>
        <taxon>Rhodococcus</taxon>
    </lineage>
</organism>
<dbReference type="REBASE" id="90561">
    <property type="entry name" value="RopR7ORF41015P"/>
</dbReference>
<dbReference type="Gene3D" id="2.30.280.20">
    <property type="match status" value="1"/>
</dbReference>
<dbReference type="Gene3D" id="3.40.1350.10">
    <property type="match status" value="1"/>
</dbReference>
<name>A0A076EYX1_RHOOP</name>
<keyword evidence="3" id="KW-0540">Nuclease</keyword>
<proteinExistence type="predicted"/>
<dbReference type="AlphaFoldDB" id="A0A076EYX1"/>
<dbReference type="GO" id="GO:0003677">
    <property type="term" value="F:DNA binding"/>
    <property type="evidence" value="ECO:0007669"/>
    <property type="project" value="InterPro"/>
</dbReference>
<dbReference type="GO" id="GO:0004519">
    <property type="term" value="F:endonuclease activity"/>
    <property type="evidence" value="ECO:0007669"/>
    <property type="project" value="UniProtKB-KW"/>
</dbReference>
<reference evidence="3 4" key="1">
    <citation type="submission" date="2014-07" db="EMBL/GenBank/DDBJ databases">
        <title>Genome Sequence of Rhodococcus opacus Strain R7, a Biodegrader of Mono- and Polycyclic Aromatic Hydrocarbons.</title>
        <authorList>
            <person name="Di Gennaro P."/>
            <person name="Zampolli J."/>
            <person name="Presti I."/>
            <person name="Cappelletti M."/>
            <person name="D'Ursi P."/>
            <person name="Orro A."/>
            <person name="Mezzelani A."/>
            <person name="Milanesi L."/>
        </authorList>
    </citation>
    <scope>NUCLEOTIDE SEQUENCE [LARGE SCALE GENOMIC DNA]</scope>
    <source>
        <strain evidence="3 4">R7</strain>
        <plasmid evidence="3">pPDG1</plasmid>
    </source>
</reference>